<feature type="region of interest" description="Disordered" evidence="1">
    <location>
        <begin position="69"/>
        <end position="91"/>
    </location>
</feature>
<feature type="transmembrane region" description="Helical" evidence="2">
    <location>
        <begin position="290"/>
        <end position="311"/>
    </location>
</feature>
<keyword evidence="4" id="KW-1185">Reference proteome</keyword>
<dbReference type="Proteomes" id="UP000566819">
    <property type="component" value="Unassembled WGS sequence"/>
</dbReference>
<evidence type="ECO:0000313" key="3">
    <source>
        <dbReference type="EMBL" id="KAF4635010.1"/>
    </source>
</evidence>
<dbReference type="EMBL" id="JAAMPI010000146">
    <property type="protein sequence ID" value="KAF4635010.1"/>
    <property type="molecule type" value="Genomic_DNA"/>
</dbReference>
<organism evidence="3 4">
    <name type="scientific">Cudoniella acicularis</name>
    <dbReference type="NCBI Taxonomy" id="354080"/>
    <lineage>
        <taxon>Eukaryota</taxon>
        <taxon>Fungi</taxon>
        <taxon>Dikarya</taxon>
        <taxon>Ascomycota</taxon>
        <taxon>Pezizomycotina</taxon>
        <taxon>Leotiomycetes</taxon>
        <taxon>Helotiales</taxon>
        <taxon>Tricladiaceae</taxon>
        <taxon>Cudoniella</taxon>
    </lineage>
</organism>
<evidence type="ECO:0000256" key="1">
    <source>
        <dbReference type="SAM" id="MobiDB-lite"/>
    </source>
</evidence>
<sequence length="413" mass="46967">MDSQPRPLNNAKDSGVGVHLYYEYEEEEEANNFAKAVETSGDALGIIYDGTDNKLEELRAVESTRNIRSRGVSQTSYNKPPNTPAHPFGFEDTPKPIKMETASSVLIHLSAIKIKAEITSSKITTVRNLNSIKEKLGGKSKLKRAAIVGEVGEIYQAIHNMIDAIAYEGEPFKGLDFDRIDKSMNETIDALLGVGGSLKTMGRDANAARKNAKIKNEMLPVIEKVQDELSALLYLIEREVYPEALNKLKIGKRWNAVQSFTTALEIWRELEAEKANNSPHLIVWNHNTPAFPMVVYMLLLSIALVYESSFLQRQPRFPMRTTYMVSSRIMFEYGAYYCAENDCPDDHEKYIFSRGLRRPIPIAKRQSPRTLRQGGDQEADLPSRYHRKSDQHRCVMRWSNTRGGMILNTRRWF</sequence>
<evidence type="ECO:0000313" key="4">
    <source>
        <dbReference type="Proteomes" id="UP000566819"/>
    </source>
</evidence>
<accession>A0A8H4W804</accession>
<gene>
    <name evidence="3" type="ORF">G7Y89_g3086</name>
</gene>
<protein>
    <submittedName>
        <fullName evidence="3">Uncharacterized protein</fullName>
    </submittedName>
</protein>
<reference evidence="3 4" key="1">
    <citation type="submission" date="2020-03" db="EMBL/GenBank/DDBJ databases">
        <title>Draft Genome Sequence of Cudoniella acicularis.</title>
        <authorList>
            <person name="Buettner E."/>
            <person name="Kellner H."/>
        </authorList>
    </citation>
    <scope>NUCLEOTIDE SEQUENCE [LARGE SCALE GENOMIC DNA]</scope>
    <source>
        <strain evidence="3 4">DSM 108380</strain>
    </source>
</reference>
<dbReference type="AlphaFoldDB" id="A0A8H4W804"/>
<name>A0A8H4W804_9HELO</name>
<keyword evidence="2" id="KW-0472">Membrane</keyword>
<keyword evidence="2" id="KW-1133">Transmembrane helix</keyword>
<evidence type="ECO:0000256" key="2">
    <source>
        <dbReference type="SAM" id="Phobius"/>
    </source>
</evidence>
<feature type="compositionally biased region" description="Polar residues" evidence="1">
    <location>
        <begin position="69"/>
        <end position="80"/>
    </location>
</feature>
<comment type="caution">
    <text evidence="3">The sequence shown here is derived from an EMBL/GenBank/DDBJ whole genome shotgun (WGS) entry which is preliminary data.</text>
</comment>
<feature type="region of interest" description="Disordered" evidence="1">
    <location>
        <begin position="363"/>
        <end position="384"/>
    </location>
</feature>
<proteinExistence type="predicted"/>
<keyword evidence="2" id="KW-0812">Transmembrane</keyword>